<feature type="domain" description="Glyoxalase/fosfomycin resistance/dioxygenase" evidence="1">
    <location>
        <begin position="21"/>
        <end position="122"/>
    </location>
</feature>
<reference evidence="2 3" key="1">
    <citation type="journal article" date="2017" name="Genome Announc.">
        <title>Draft Genome Sequences of Salinivibrio proteolyticus, Salinivibrio sharmensis, Salinivibrio siamensis, Salinivibrio costicola subsp. alcaliphilus, Salinivibrio costicola subsp. vallismortis, and 29 New Isolates Belonging to the Genus Salinivibrio.</title>
        <authorList>
            <person name="Lopez-Hermoso C."/>
            <person name="de la Haba R.R."/>
            <person name="Sanchez-Porro C."/>
            <person name="Bayliss S.C."/>
            <person name="Feil E.J."/>
            <person name="Ventosa A."/>
        </authorList>
    </citation>
    <scope>NUCLEOTIDE SEQUENCE [LARGE SCALE GENOMIC DNA]</scope>
    <source>
        <strain evidence="2 3">AL184</strain>
    </source>
</reference>
<dbReference type="SUPFAM" id="SSF54593">
    <property type="entry name" value="Glyoxalase/Bleomycin resistance protein/Dihydroxybiphenyl dioxygenase"/>
    <property type="match status" value="1"/>
</dbReference>
<evidence type="ECO:0000259" key="1">
    <source>
        <dbReference type="Pfam" id="PF00903"/>
    </source>
</evidence>
<sequence length="128" mass="14190">MNNKQGSSNGISVYPSALLVHVPNVNEGLEWYRKAFPNAMPIYYPDFDFTALDLNGFQLEIVQADEKVRNGKCGTVLYWLVDDLLSALDHFKAIGAELYRGPMAIEHGLSMCQVTDPFGNLIGLRGPV</sequence>
<organism evidence="2 3">
    <name type="scientific">Salinivibrio kushneri</name>
    <dbReference type="NCBI Taxonomy" id="1908198"/>
    <lineage>
        <taxon>Bacteria</taxon>
        <taxon>Pseudomonadati</taxon>
        <taxon>Pseudomonadota</taxon>
        <taxon>Gammaproteobacteria</taxon>
        <taxon>Vibrionales</taxon>
        <taxon>Vibrionaceae</taxon>
        <taxon>Salinivibrio</taxon>
    </lineage>
</organism>
<dbReference type="RefSeq" id="WP_077653442.1">
    <property type="nucleotide sequence ID" value="NZ_CP040021.1"/>
</dbReference>
<dbReference type="InterPro" id="IPR029068">
    <property type="entry name" value="Glyas_Bleomycin-R_OHBP_Dase"/>
</dbReference>
<keyword evidence="3" id="KW-1185">Reference proteome</keyword>
<dbReference type="AlphaFoldDB" id="A0AB36K1D0"/>
<dbReference type="InterPro" id="IPR004360">
    <property type="entry name" value="Glyas_Fos-R_dOase_dom"/>
</dbReference>
<dbReference type="Gene3D" id="3.10.180.10">
    <property type="entry name" value="2,3-Dihydroxybiphenyl 1,2-Dioxygenase, domain 1"/>
    <property type="match status" value="1"/>
</dbReference>
<accession>A0AB36K1D0</accession>
<dbReference type="Pfam" id="PF00903">
    <property type="entry name" value="Glyoxalase"/>
    <property type="match status" value="1"/>
</dbReference>
<dbReference type="Proteomes" id="UP000189021">
    <property type="component" value="Unassembled WGS sequence"/>
</dbReference>
<protein>
    <submittedName>
        <fullName evidence="2">Glyoxalase/bleomycin resistance/dioxygenase family protein</fullName>
    </submittedName>
</protein>
<dbReference type="EMBL" id="MUEK01000001">
    <property type="protein sequence ID" value="OOE41408.1"/>
    <property type="molecule type" value="Genomic_DNA"/>
</dbReference>
<name>A0AB36K1D0_9GAMM</name>
<gene>
    <name evidence="2" type="ORF">BZG00_00035</name>
</gene>
<proteinExistence type="predicted"/>
<comment type="caution">
    <text evidence="2">The sequence shown here is derived from an EMBL/GenBank/DDBJ whole genome shotgun (WGS) entry which is preliminary data.</text>
</comment>
<evidence type="ECO:0000313" key="3">
    <source>
        <dbReference type="Proteomes" id="UP000189021"/>
    </source>
</evidence>
<evidence type="ECO:0000313" key="2">
    <source>
        <dbReference type="EMBL" id="OOE41408.1"/>
    </source>
</evidence>